<dbReference type="Proteomes" id="UP000188820">
    <property type="component" value="Unassembled WGS sequence"/>
</dbReference>
<organism evidence="1 2">
    <name type="scientific">Rodentibacter caecimuris</name>
    <dbReference type="NCBI Taxonomy" id="1796644"/>
    <lineage>
        <taxon>Bacteria</taxon>
        <taxon>Pseudomonadati</taxon>
        <taxon>Pseudomonadota</taxon>
        <taxon>Gammaproteobacteria</taxon>
        <taxon>Pasteurellales</taxon>
        <taxon>Pasteurellaceae</taxon>
        <taxon>Rodentibacter</taxon>
    </lineage>
</organism>
<protein>
    <submittedName>
        <fullName evidence="1">Uncharacterized protein</fullName>
    </submittedName>
</protein>
<dbReference type="RefSeq" id="WP_077464661.1">
    <property type="nucleotide sequence ID" value="NZ_MLAA01000073.1"/>
</dbReference>
<keyword evidence="2" id="KW-1185">Reference proteome</keyword>
<evidence type="ECO:0000313" key="1">
    <source>
        <dbReference type="EMBL" id="OOF65760.1"/>
    </source>
</evidence>
<comment type="caution">
    <text evidence="1">The sequence shown here is derived from an EMBL/GenBank/DDBJ whole genome shotgun (WGS) entry which is preliminary data.</text>
</comment>
<gene>
    <name evidence="1" type="ORF">BKG89_10620</name>
</gene>
<reference evidence="1 2" key="1">
    <citation type="submission" date="2016-10" db="EMBL/GenBank/DDBJ databases">
        <title>Rodentibacter gen. nov. and new species.</title>
        <authorList>
            <person name="Christensen H."/>
        </authorList>
    </citation>
    <scope>NUCLEOTIDE SEQUENCE [LARGE SCALE GENOMIC DNA]</scope>
    <source>
        <strain evidence="1 2">1998236014</strain>
    </source>
</reference>
<evidence type="ECO:0000313" key="2">
    <source>
        <dbReference type="Proteomes" id="UP000188820"/>
    </source>
</evidence>
<accession>A0ABX3KUR5</accession>
<sequence>MNKIRLVKRKNSYWLLSLLGIMTCSTTENTTQLEDPDYSEIQWRTFYGEKPIDYLPVYWITYYGEKDNPNCQDPRKFYVTDGSVVIKKYIKSFWLKNLVMGRNILLSTPIISN</sequence>
<name>A0ABX3KUR5_9PAST</name>
<dbReference type="EMBL" id="MLAA01000073">
    <property type="protein sequence ID" value="OOF65760.1"/>
    <property type="molecule type" value="Genomic_DNA"/>
</dbReference>
<proteinExistence type="predicted"/>